<organism evidence="1 2">
    <name type="scientific">Lentilactobacillus terminaliae</name>
    <dbReference type="NCBI Taxonomy" id="3003483"/>
    <lineage>
        <taxon>Bacteria</taxon>
        <taxon>Bacillati</taxon>
        <taxon>Bacillota</taxon>
        <taxon>Bacilli</taxon>
        <taxon>Lactobacillales</taxon>
        <taxon>Lactobacillaceae</taxon>
        <taxon>Lentilactobacillus</taxon>
    </lineage>
</organism>
<accession>A0ACD5DG89</accession>
<name>A0ACD5DG89_9LACO</name>
<sequence>MTSKKHLNPVALIYFIYKTLADWLWIIFIVFASLLSVFQKVGISLPMVVTAFVILIVISSIIRYGVFTYEIGEEMLTINSGIFVKKHLHIPYQRIQTITQDQQFFLIPFHLETLNIETAGQESDKAEAILPMVPESTRSIIESHRHPTSAVTDADIKPDDNVYHIDSHSLNIFALTSLGILPILAVLGAVYGRIQDAIPERYLNSLFALMANESILIIVSVIVILLIIGMIISYLMTIFKYYRFTISEDNGQLQTTQGLITKRSFSVKQQRIQAVVFKQNIIRQLFKLTTVQTVVASNAGKQEEEDDITLVPVINNHLADSMTHRFVDWVPEKLPSLAHLPHRSYWYYIRNASLISILMVAIFVSTFRIWGLTTLILLPFAIWIGWYAAKNNGYYIGNHQLIISNGHLLTKSITVVETKNIQSFEVRQSIWMHRTGLAHFVIHIRSKNSDKELRLRYIPKAEADNLFNWLS</sequence>
<dbReference type="EMBL" id="CP168151">
    <property type="protein sequence ID" value="XFD39975.1"/>
    <property type="molecule type" value="Genomic_DNA"/>
</dbReference>
<dbReference type="Proteomes" id="UP001149860">
    <property type="component" value="Chromosome"/>
</dbReference>
<evidence type="ECO:0000313" key="2">
    <source>
        <dbReference type="Proteomes" id="UP001149860"/>
    </source>
</evidence>
<gene>
    <name evidence="1" type="ORF">O0236_001330</name>
</gene>
<evidence type="ECO:0000313" key="1">
    <source>
        <dbReference type="EMBL" id="XFD39975.1"/>
    </source>
</evidence>
<reference evidence="1" key="1">
    <citation type="submission" date="2024-08" db="EMBL/GenBank/DDBJ databases">
        <title>Lentilactobacillus sp. nov., isolated from tree bark.</title>
        <authorList>
            <person name="Phuengjayaem S."/>
            <person name="Tanasupawat S."/>
        </authorList>
    </citation>
    <scope>NUCLEOTIDE SEQUENCE</scope>
    <source>
        <strain evidence="1">SPB1-3</strain>
    </source>
</reference>
<proteinExistence type="predicted"/>
<keyword evidence="2" id="KW-1185">Reference proteome</keyword>
<protein>
    <submittedName>
        <fullName evidence="1">PH domain-containing protein</fullName>
    </submittedName>
</protein>